<sequence length="39" mass="4401">MGDSVNRPFLPSARARQHFAQRNSVYALKFCATLHLAIL</sequence>
<reference evidence="1" key="1">
    <citation type="journal article" date="2021" name="Proc. Natl. Acad. Sci. U.S.A.">
        <title>A Catalog of Tens of Thousands of Viruses from Human Metagenomes Reveals Hidden Associations with Chronic Diseases.</title>
        <authorList>
            <person name="Tisza M.J."/>
            <person name="Buck C.B."/>
        </authorList>
    </citation>
    <scope>NUCLEOTIDE SEQUENCE</scope>
    <source>
        <strain evidence="1">Ct2vX3</strain>
    </source>
</reference>
<organism evidence="1">
    <name type="scientific">Siphoviridae sp. ct2vX3</name>
    <dbReference type="NCBI Taxonomy" id="2825318"/>
    <lineage>
        <taxon>Viruses</taxon>
        <taxon>Duplodnaviria</taxon>
        <taxon>Heunggongvirae</taxon>
        <taxon>Uroviricota</taxon>
        <taxon>Caudoviricetes</taxon>
    </lineage>
</organism>
<dbReference type="EMBL" id="BK015535">
    <property type="protein sequence ID" value="DAE11621.1"/>
    <property type="molecule type" value="Genomic_DNA"/>
</dbReference>
<accession>A0A8S5PYZ2</accession>
<protein>
    <submittedName>
        <fullName evidence="1">Uncharacterized protein</fullName>
    </submittedName>
</protein>
<name>A0A8S5PYZ2_9CAUD</name>
<evidence type="ECO:0000313" key="1">
    <source>
        <dbReference type="EMBL" id="DAE11621.1"/>
    </source>
</evidence>
<proteinExistence type="predicted"/>